<gene>
    <name evidence="4" type="ORF">SAMN04488081_1018</name>
</gene>
<dbReference type="EMBL" id="FNOS01000002">
    <property type="protein sequence ID" value="SDX67395.1"/>
    <property type="molecule type" value="Genomic_DNA"/>
</dbReference>
<keyword evidence="2" id="KW-0808">Transferase</keyword>
<dbReference type="GO" id="GO:0032259">
    <property type="term" value="P:methylation"/>
    <property type="evidence" value="ECO:0007669"/>
    <property type="project" value="UniProtKB-KW"/>
</dbReference>
<evidence type="ECO:0000256" key="1">
    <source>
        <dbReference type="ARBA" id="ARBA00022603"/>
    </source>
</evidence>
<name>A0A1H3DLV9_9BACI</name>
<dbReference type="InterPro" id="IPR041698">
    <property type="entry name" value="Methyltransf_25"/>
</dbReference>
<dbReference type="Gene3D" id="2.20.25.110">
    <property type="entry name" value="S-adenosyl-L-methionine-dependent methyltransferases"/>
    <property type="match status" value="1"/>
</dbReference>
<proteinExistence type="predicted"/>
<reference evidence="4 5" key="1">
    <citation type="submission" date="2016-10" db="EMBL/GenBank/DDBJ databases">
        <authorList>
            <person name="Varghese N."/>
            <person name="Submissions S."/>
        </authorList>
    </citation>
    <scope>NUCLEOTIDE SEQUENCE [LARGE SCALE GENOMIC DNA]</scope>
    <source>
        <strain evidence="4 5">DSM 20748</strain>
    </source>
</reference>
<dbReference type="CDD" id="cd02440">
    <property type="entry name" value="AdoMet_MTases"/>
    <property type="match status" value="1"/>
</dbReference>
<dbReference type="InterPro" id="IPR029063">
    <property type="entry name" value="SAM-dependent_MTases_sf"/>
</dbReference>
<evidence type="ECO:0000313" key="4">
    <source>
        <dbReference type="EMBL" id="SDX67395.1"/>
    </source>
</evidence>
<feature type="domain" description="Methyltransferase" evidence="3">
    <location>
        <begin position="40"/>
        <end position="132"/>
    </location>
</feature>
<keyword evidence="5" id="KW-1185">Reference proteome</keyword>
<evidence type="ECO:0000256" key="2">
    <source>
        <dbReference type="ARBA" id="ARBA00022679"/>
    </source>
</evidence>
<evidence type="ECO:0000313" key="5">
    <source>
        <dbReference type="Proteomes" id="UP000198647"/>
    </source>
</evidence>
<dbReference type="GO" id="GO:0008168">
    <property type="term" value="F:methyltransferase activity"/>
    <property type="evidence" value="ECO:0007669"/>
    <property type="project" value="UniProtKB-KW"/>
</dbReference>
<sequence length="240" mass="27736">MSYGQLAVVYDRLMEDAPYDEWKAFFLNILSKEEVRAEYVLELGCGTGEITHRLEEEGFKMTGVDMSEEMLAIASSKRNSSIRWVQQDIANLEGLRGYGAVISFCDVVNYITEERGIESMFLNAYEALEEGGVFIFDIHSPSHAHKHMSGQTFAEVYDDLSYIWFCDEENDVMTHDLTFFIEHEGVYRRFDEVHHQRIYQPDYIRKALSDAGFEIPGVYSDFSLDEAEDGDRIFFVCKKV</sequence>
<organism evidence="4 5">
    <name type="scientific">Salimicrobium album</name>
    <dbReference type="NCBI Taxonomy" id="50717"/>
    <lineage>
        <taxon>Bacteria</taxon>
        <taxon>Bacillati</taxon>
        <taxon>Bacillota</taxon>
        <taxon>Bacilli</taxon>
        <taxon>Bacillales</taxon>
        <taxon>Bacillaceae</taxon>
        <taxon>Salimicrobium</taxon>
    </lineage>
</organism>
<accession>A0A1H3DLV9</accession>
<dbReference type="SUPFAM" id="SSF53335">
    <property type="entry name" value="S-adenosyl-L-methionine-dependent methyltransferases"/>
    <property type="match status" value="1"/>
</dbReference>
<dbReference type="PANTHER" id="PTHR43861:SF1">
    <property type="entry name" value="TRANS-ACONITATE 2-METHYLTRANSFERASE"/>
    <property type="match status" value="1"/>
</dbReference>
<dbReference type="Gene3D" id="3.40.50.150">
    <property type="entry name" value="Vaccinia Virus protein VP39"/>
    <property type="match status" value="1"/>
</dbReference>
<dbReference type="RefSeq" id="WP_093106090.1">
    <property type="nucleotide sequence ID" value="NZ_FNOS01000002.1"/>
</dbReference>
<dbReference type="PANTHER" id="PTHR43861">
    <property type="entry name" value="TRANS-ACONITATE 2-METHYLTRANSFERASE-RELATED"/>
    <property type="match status" value="1"/>
</dbReference>
<evidence type="ECO:0000259" key="3">
    <source>
        <dbReference type="Pfam" id="PF13649"/>
    </source>
</evidence>
<dbReference type="Pfam" id="PF13649">
    <property type="entry name" value="Methyltransf_25"/>
    <property type="match status" value="1"/>
</dbReference>
<dbReference type="Proteomes" id="UP000198647">
    <property type="component" value="Unassembled WGS sequence"/>
</dbReference>
<comment type="caution">
    <text evidence="4">The sequence shown here is derived from an EMBL/GenBank/DDBJ whole genome shotgun (WGS) entry which is preliminary data.</text>
</comment>
<keyword evidence="1 4" id="KW-0489">Methyltransferase</keyword>
<protein>
    <submittedName>
        <fullName evidence="4">Methyltransferase domain-containing protein</fullName>
    </submittedName>
</protein>